<dbReference type="Proteomes" id="UP000003412">
    <property type="component" value="Chromosome"/>
</dbReference>
<keyword evidence="2" id="KW-1185">Reference proteome</keyword>
<feature type="non-terminal residue" evidence="1">
    <location>
        <position position="37"/>
    </location>
</feature>
<comment type="caution">
    <text evidence="1">The sequence shown here is derived from an EMBL/GenBank/DDBJ whole genome shotgun (WGS) entry which is preliminary data.</text>
</comment>
<dbReference type="SUPFAM" id="SSF82057">
    <property type="entry name" value="Prokaryotic SH3-related domain"/>
    <property type="match status" value="1"/>
</dbReference>
<name>A0ABP2JSD7_9LIST</name>
<gene>
    <name evidence="1" type="ORF">NT05LM_3513</name>
</gene>
<sequence>METPTNLTRYVVANKTNEAYYKVPVVDADVKWGTLAT</sequence>
<evidence type="ECO:0000313" key="2">
    <source>
        <dbReference type="Proteomes" id="UP000003412"/>
    </source>
</evidence>
<organism evidence="1 2">
    <name type="scientific">Listeria marthii FSL S4-120</name>
    <dbReference type="NCBI Taxonomy" id="702457"/>
    <lineage>
        <taxon>Bacteria</taxon>
        <taxon>Bacillati</taxon>
        <taxon>Bacillota</taxon>
        <taxon>Bacilli</taxon>
        <taxon>Bacillales</taxon>
        <taxon>Listeriaceae</taxon>
        <taxon>Listeria</taxon>
    </lineage>
</organism>
<dbReference type="Gene3D" id="2.30.30.170">
    <property type="match status" value="1"/>
</dbReference>
<evidence type="ECO:0000313" key="1">
    <source>
        <dbReference type="EMBL" id="EFR86337.1"/>
    </source>
</evidence>
<dbReference type="EMBL" id="ADXF01001370">
    <property type="protein sequence ID" value="EFR86337.1"/>
    <property type="molecule type" value="Genomic_DNA"/>
</dbReference>
<accession>A0ABP2JSD7</accession>
<reference evidence="1 2" key="1">
    <citation type="journal article" date="2010" name="Microbiol. Resour. Announc.">
        <title>Comparative genomics of the bacterial genus Listeria: Genome evolution is characterized by limited gene acquisition and limited gene loss.</title>
        <authorList>
            <person name="den Bakker H.C."/>
            <person name="Cummings C.A."/>
            <person name="Ferreira V."/>
            <person name="Vatta P."/>
            <person name="Orsi R.H."/>
            <person name="Degoricija L."/>
            <person name="Barker M."/>
            <person name="Petrauskene O."/>
            <person name="Furtado M.R."/>
            <person name="Wiedmann M."/>
        </authorList>
    </citation>
    <scope>NUCLEOTIDE SEQUENCE [LARGE SCALE GENOMIC DNA]</scope>
    <source>
        <strain evidence="1 2">FSL S4-120</strain>
    </source>
</reference>
<protein>
    <submittedName>
        <fullName evidence="1">Internalin B</fullName>
    </submittedName>
</protein>
<dbReference type="InterPro" id="IPR038200">
    <property type="entry name" value="GW_dom_sf"/>
</dbReference>
<proteinExistence type="predicted"/>